<evidence type="ECO:0000313" key="5">
    <source>
        <dbReference type="Proteomes" id="UP000701680"/>
    </source>
</evidence>
<feature type="transmembrane region" description="Helical" evidence="1">
    <location>
        <begin position="185"/>
        <end position="207"/>
    </location>
</feature>
<keyword evidence="1" id="KW-0812">Transmembrane</keyword>
<protein>
    <submittedName>
        <fullName evidence="3">ABC-2 transporter permease</fullName>
    </submittedName>
</protein>
<proteinExistence type="predicted"/>
<evidence type="ECO:0000313" key="3">
    <source>
        <dbReference type="EMBL" id="NVH57465.1"/>
    </source>
</evidence>
<keyword evidence="1" id="KW-0472">Membrane</keyword>
<dbReference type="Proteomes" id="UP000701680">
    <property type="component" value="Unassembled WGS sequence"/>
</dbReference>
<comment type="caution">
    <text evidence="3">The sequence shown here is derived from an EMBL/GenBank/DDBJ whole genome shotgun (WGS) entry which is preliminary data.</text>
</comment>
<organism evidence="3 4">
    <name type="scientific">Dorea phocaeensis</name>
    <dbReference type="NCBI Taxonomy" id="2040291"/>
    <lineage>
        <taxon>Bacteria</taxon>
        <taxon>Bacillati</taxon>
        <taxon>Bacillota</taxon>
        <taxon>Clostridia</taxon>
        <taxon>Lachnospirales</taxon>
        <taxon>Lachnospiraceae</taxon>
        <taxon>Dorea</taxon>
    </lineage>
</organism>
<dbReference type="OrthoDB" id="2313863at2"/>
<dbReference type="EMBL" id="JAAIUO010000001">
    <property type="protein sequence ID" value="NSK13406.1"/>
    <property type="molecule type" value="Genomic_DNA"/>
</dbReference>
<evidence type="ECO:0000313" key="2">
    <source>
        <dbReference type="EMBL" id="NSK13406.1"/>
    </source>
</evidence>
<feature type="transmembrane region" description="Helical" evidence="1">
    <location>
        <begin position="17"/>
        <end position="33"/>
    </location>
</feature>
<accession>A0A850HC30</accession>
<dbReference type="RefSeq" id="WP_101694615.1">
    <property type="nucleotide sequence ID" value="NZ_JAAITX010000001.1"/>
</dbReference>
<evidence type="ECO:0000256" key="1">
    <source>
        <dbReference type="SAM" id="Phobius"/>
    </source>
</evidence>
<reference evidence="3" key="2">
    <citation type="submission" date="2020-02" db="EMBL/GenBank/DDBJ databases">
        <authorList>
            <person name="Littmann E."/>
            <person name="Sorbara M."/>
        </authorList>
    </citation>
    <scope>NUCLEOTIDE SEQUENCE</scope>
    <source>
        <strain evidence="3">MSK.17.11</strain>
        <strain evidence="2">MSK.17.38</strain>
    </source>
</reference>
<dbReference type="Pfam" id="PF13346">
    <property type="entry name" value="ABC2_membrane_5"/>
    <property type="match status" value="1"/>
</dbReference>
<dbReference type="InterPro" id="IPR025699">
    <property type="entry name" value="ABC2_memb-like"/>
</dbReference>
<feature type="transmembrane region" description="Helical" evidence="1">
    <location>
        <begin position="147"/>
        <end position="165"/>
    </location>
</feature>
<name>A0A850HC30_9FIRM</name>
<evidence type="ECO:0000313" key="4">
    <source>
        <dbReference type="Proteomes" id="UP000528555"/>
    </source>
</evidence>
<sequence length="219" mass="24402">MKGLLIKDLKLMKNQKSFFMVMAVVGLIFLITWDAPYFAISYITMMFSMFAITSFSYDEFDNGAVYLFTLPFSRKTYVREKYLFGLLTCLIALTVSTVLAIGASVIKGQSVDLVTIGATGLSSITICVLFLSIAFPIEIKFGVEKGRIGFIVIMAVFFLGFYLVMKLTQDGELMGVLNLIRKVEQLSGAVIVLGLGIFWCVAGLTSMKISICFLERKEW</sequence>
<feature type="transmembrane region" description="Helical" evidence="1">
    <location>
        <begin position="113"/>
        <end position="135"/>
    </location>
</feature>
<dbReference type="Proteomes" id="UP000528555">
    <property type="component" value="Unassembled WGS sequence"/>
</dbReference>
<feature type="transmembrane region" description="Helical" evidence="1">
    <location>
        <begin position="82"/>
        <end position="101"/>
    </location>
</feature>
<gene>
    <name evidence="3" type="ORF">G5A66_02130</name>
    <name evidence="2" type="ORF">G5A75_00680</name>
</gene>
<dbReference type="AlphaFoldDB" id="A0A850HC30"/>
<keyword evidence="4" id="KW-1185">Reference proteome</keyword>
<keyword evidence="1" id="KW-1133">Transmembrane helix</keyword>
<dbReference type="EMBL" id="JAAITX010000001">
    <property type="protein sequence ID" value="NVH57465.1"/>
    <property type="molecule type" value="Genomic_DNA"/>
</dbReference>
<reference evidence="4 5" key="1">
    <citation type="journal article" date="2020" name="Cell Host Microbe">
        <title>Functional and Genomic Variation between Human-Derived Isolates of Lachnospiraceae Reveals Inter- and Intra-Species Diversity.</title>
        <authorList>
            <person name="Sorbara M.T."/>
            <person name="Littmann E.R."/>
            <person name="Fontana E."/>
            <person name="Moody T.U."/>
            <person name="Kohout C.E."/>
            <person name="Gjonbalaj M."/>
            <person name="Eaton V."/>
            <person name="Seok R."/>
            <person name="Leiner I.M."/>
            <person name="Pamer E.G."/>
        </authorList>
    </citation>
    <scope>NUCLEOTIDE SEQUENCE [LARGE SCALE GENOMIC DNA]</scope>
    <source>
        <strain evidence="3 4">MSK.17.11</strain>
        <strain evidence="2 5">MSK.17.38</strain>
    </source>
</reference>